<dbReference type="PANTHER" id="PTHR46190">
    <property type="entry name" value="SI:CH211-201H21.5-RELATED"/>
    <property type="match status" value="1"/>
</dbReference>
<comment type="similarity">
    <text evidence="1">Belongs to the IUNH family.</text>
</comment>
<keyword evidence="5" id="KW-1185">Reference proteome</keyword>
<dbReference type="InterPro" id="IPR052775">
    <property type="entry name" value="IUN_hydrolase"/>
</dbReference>
<dbReference type="EMBL" id="CAKOGP040000890">
    <property type="protein sequence ID" value="CAJ1940244.1"/>
    <property type="molecule type" value="Genomic_DNA"/>
</dbReference>
<dbReference type="InterPro" id="IPR036452">
    <property type="entry name" value="Ribo_hydro-like"/>
</dbReference>
<reference evidence="4" key="1">
    <citation type="submission" date="2023-08" db="EMBL/GenBank/DDBJ databases">
        <authorList>
            <person name="Audoor S."/>
            <person name="Bilcke G."/>
        </authorList>
    </citation>
    <scope>NUCLEOTIDE SEQUENCE</scope>
</reference>
<dbReference type="Proteomes" id="UP001295423">
    <property type="component" value="Unassembled WGS sequence"/>
</dbReference>
<protein>
    <recommendedName>
        <fullName evidence="3">Inosine/uridine-preferring nucleoside hydrolase domain-containing protein</fullName>
    </recommendedName>
</protein>
<dbReference type="PANTHER" id="PTHR46190:SF1">
    <property type="entry name" value="SI:CH211-201H21.5"/>
    <property type="match status" value="1"/>
</dbReference>
<name>A0AAD2CSV6_9STRA</name>
<dbReference type="Pfam" id="PF01156">
    <property type="entry name" value="IU_nuc_hydro"/>
    <property type="match status" value="1"/>
</dbReference>
<evidence type="ECO:0000313" key="4">
    <source>
        <dbReference type="EMBL" id="CAJ1940244.1"/>
    </source>
</evidence>
<accession>A0AAD2CSV6</accession>
<dbReference type="InterPro" id="IPR001910">
    <property type="entry name" value="Inosine/uridine_hydrolase_dom"/>
</dbReference>
<dbReference type="AlphaFoldDB" id="A0AAD2CSV6"/>
<feature type="region of interest" description="Disordered" evidence="2">
    <location>
        <begin position="1"/>
        <end position="23"/>
    </location>
</feature>
<organism evidence="4 5">
    <name type="scientific">Cylindrotheca closterium</name>
    <dbReference type="NCBI Taxonomy" id="2856"/>
    <lineage>
        <taxon>Eukaryota</taxon>
        <taxon>Sar</taxon>
        <taxon>Stramenopiles</taxon>
        <taxon>Ochrophyta</taxon>
        <taxon>Bacillariophyta</taxon>
        <taxon>Bacillariophyceae</taxon>
        <taxon>Bacillariophycidae</taxon>
        <taxon>Bacillariales</taxon>
        <taxon>Bacillariaceae</taxon>
        <taxon>Cylindrotheca</taxon>
    </lineage>
</organism>
<sequence>MSTTTKKREETSSSTDNNSRRRKRRTVWIDTDVGFDDLVAISSLDCRQDIDIGLVTTVGGIQSNPVDSAKLLMDTWLVPTTTTVISGLVPLAIQNDEDIDSTPSWLQNTRKKLKSLHLEVIALQAKNHPPFGSSSSSSSTLDTQKGWNQLAQFLTSQEDRSVDLLCLGPLANIAYCLLDGNRNNNEDDTTMMMQELMDSKLRQVWIMGGNNPSVSNEPEFNFATDALATAQVLEGCSAALKDRIHIVPAQTCELQNNLENTTTTTTTSSNSTVPTVEATWDRLVNLATSEEEASESSKDRSMSLLQRVFQSTPDFSSLKYDAICAFAYYREDQVAMEQLQIRVDSTSGALVEDNYQSAGLRFVTDFPLNGQDGFFQWIQEAIESSSSSSSSSSSTR</sequence>
<proteinExistence type="inferred from homology"/>
<gene>
    <name evidence="4" type="ORF">CYCCA115_LOCUS6945</name>
</gene>
<feature type="domain" description="Inosine/uridine-preferring nucleoside hydrolase" evidence="3">
    <location>
        <begin position="27"/>
        <end position="355"/>
    </location>
</feature>
<feature type="compositionally biased region" description="Basic and acidic residues" evidence="2">
    <location>
        <begin position="1"/>
        <end position="11"/>
    </location>
</feature>
<evidence type="ECO:0000313" key="5">
    <source>
        <dbReference type="Proteomes" id="UP001295423"/>
    </source>
</evidence>
<dbReference type="SUPFAM" id="SSF53590">
    <property type="entry name" value="Nucleoside hydrolase"/>
    <property type="match status" value="1"/>
</dbReference>
<dbReference type="GO" id="GO:0016799">
    <property type="term" value="F:hydrolase activity, hydrolyzing N-glycosyl compounds"/>
    <property type="evidence" value="ECO:0007669"/>
    <property type="project" value="InterPro"/>
</dbReference>
<evidence type="ECO:0000259" key="3">
    <source>
        <dbReference type="Pfam" id="PF01156"/>
    </source>
</evidence>
<evidence type="ECO:0000256" key="2">
    <source>
        <dbReference type="SAM" id="MobiDB-lite"/>
    </source>
</evidence>
<comment type="caution">
    <text evidence="4">The sequence shown here is derived from an EMBL/GenBank/DDBJ whole genome shotgun (WGS) entry which is preliminary data.</text>
</comment>
<evidence type="ECO:0000256" key="1">
    <source>
        <dbReference type="ARBA" id="ARBA00009176"/>
    </source>
</evidence>
<dbReference type="Gene3D" id="3.90.245.10">
    <property type="entry name" value="Ribonucleoside hydrolase-like"/>
    <property type="match status" value="1"/>
</dbReference>